<feature type="region of interest" description="Disordered" evidence="1">
    <location>
        <begin position="99"/>
        <end position="177"/>
    </location>
</feature>
<protein>
    <submittedName>
        <fullName evidence="2">Uncharacterized protein</fullName>
    </submittedName>
</protein>
<reference evidence="2" key="2">
    <citation type="submission" date="2021-08" db="EMBL/GenBank/DDBJ databases">
        <authorList>
            <person name="Tani A."/>
            <person name="Ola A."/>
            <person name="Ogura Y."/>
            <person name="Katsura K."/>
            <person name="Hayashi T."/>
        </authorList>
    </citation>
    <scope>NUCLEOTIDE SEQUENCE</scope>
    <source>
        <strain evidence="2">DSM 23632</strain>
    </source>
</reference>
<proteinExistence type="predicted"/>
<organism evidence="2 3">
    <name type="scientific">Methylobacterium trifolii</name>
    <dbReference type="NCBI Taxonomy" id="1003092"/>
    <lineage>
        <taxon>Bacteria</taxon>
        <taxon>Pseudomonadati</taxon>
        <taxon>Pseudomonadota</taxon>
        <taxon>Alphaproteobacteria</taxon>
        <taxon>Hyphomicrobiales</taxon>
        <taxon>Methylobacteriaceae</taxon>
        <taxon>Methylobacterium</taxon>
    </lineage>
</organism>
<name>A0ABQ4U5Q4_9HYPH</name>
<dbReference type="Proteomes" id="UP001055057">
    <property type="component" value="Unassembled WGS sequence"/>
</dbReference>
<evidence type="ECO:0000313" key="3">
    <source>
        <dbReference type="Proteomes" id="UP001055057"/>
    </source>
</evidence>
<evidence type="ECO:0000313" key="2">
    <source>
        <dbReference type="EMBL" id="GJE62254.1"/>
    </source>
</evidence>
<feature type="compositionally biased region" description="Basic and acidic residues" evidence="1">
    <location>
        <begin position="141"/>
        <end position="155"/>
    </location>
</feature>
<accession>A0ABQ4U5Q4</accession>
<sequence>MAPAYPGPVQDVVRQAVDRDRARAGGGPSLTGGSTYLVEPTFVGLRERVASSRSRSLPGYQPCGTDFEPGVERWAINSAVRSSSILPLSASAVRARRIGEGPPSIADGLDRRHGEADAVRRRRRRGSPRPPGGGARVVLRRKSDPIPLQRDDLGTDGRCPLGDGTTVREATRGARDQHAAVVPERSGIPVRHGHRRKAWVGATRCAMKLRSSASLRCSSVTCASSPKGQARSRRPGSRCRASIRCA</sequence>
<keyword evidence="3" id="KW-1185">Reference proteome</keyword>
<reference evidence="2" key="1">
    <citation type="journal article" date="2021" name="Front. Microbiol.">
        <title>Comprehensive Comparative Genomics and Phenotyping of Methylobacterium Species.</title>
        <authorList>
            <person name="Alessa O."/>
            <person name="Ogura Y."/>
            <person name="Fujitani Y."/>
            <person name="Takami H."/>
            <person name="Hayashi T."/>
            <person name="Sahin N."/>
            <person name="Tani A."/>
        </authorList>
    </citation>
    <scope>NUCLEOTIDE SEQUENCE</scope>
    <source>
        <strain evidence="2">DSM 23632</strain>
    </source>
</reference>
<dbReference type="EMBL" id="BPRB01000298">
    <property type="protein sequence ID" value="GJE62254.1"/>
    <property type="molecule type" value="Genomic_DNA"/>
</dbReference>
<feature type="region of interest" description="Disordered" evidence="1">
    <location>
        <begin position="1"/>
        <end position="35"/>
    </location>
</feature>
<gene>
    <name evidence="2" type="ORF">MPOCJGCO_4385</name>
</gene>
<evidence type="ECO:0000256" key="1">
    <source>
        <dbReference type="SAM" id="MobiDB-lite"/>
    </source>
</evidence>
<comment type="caution">
    <text evidence="2">The sequence shown here is derived from an EMBL/GenBank/DDBJ whole genome shotgun (WGS) entry which is preliminary data.</text>
</comment>
<feature type="compositionally biased region" description="Basic and acidic residues" evidence="1">
    <location>
        <begin position="108"/>
        <end position="119"/>
    </location>
</feature>